<dbReference type="InterPro" id="IPR039425">
    <property type="entry name" value="RNA_pol_sigma-70-like"/>
</dbReference>
<dbReference type="InterPro" id="IPR007627">
    <property type="entry name" value="RNA_pol_sigma70_r2"/>
</dbReference>
<dbReference type="InterPro" id="IPR013249">
    <property type="entry name" value="RNA_pol_sigma70_r4_t2"/>
</dbReference>
<evidence type="ECO:0000313" key="9">
    <source>
        <dbReference type="Proteomes" id="UP000823824"/>
    </source>
</evidence>
<evidence type="ECO:0000259" key="7">
    <source>
        <dbReference type="Pfam" id="PF08281"/>
    </source>
</evidence>
<evidence type="ECO:0000313" key="8">
    <source>
        <dbReference type="EMBL" id="HJB13654.1"/>
    </source>
</evidence>
<reference evidence="8" key="1">
    <citation type="journal article" date="2021" name="PeerJ">
        <title>Extensive microbial diversity within the chicken gut microbiome revealed by metagenomics and culture.</title>
        <authorList>
            <person name="Gilroy R."/>
            <person name="Ravi A."/>
            <person name="Getino M."/>
            <person name="Pursley I."/>
            <person name="Horton D.L."/>
            <person name="Alikhan N.F."/>
            <person name="Baker D."/>
            <person name="Gharbi K."/>
            <person name="Hall N."/>
            <person name="Watson M."/>
            <person name="Adriaenssens E.M."/>
            <person name="Foster-Nyarko E."/>
            <person name="Jarju S."/>
            <person name="Secka A."/>
            <person name="Antonio M."/>
            <person name="Oren A."/>
            <person name="Chaudhuri R.R."/>
            <person name="La Ragione R."/>
            <person name="Hildebrand F."/>
            <person name="Pallen M.J."/>
        </authorList>
    </citation>
    <scope>NUCLEOTIDE SEQUENCE</scope>
    <source>
        <strain evidence="8">ChiBcec18-1249</strain>
    </source>
</reference>
<keyword evidence="2" id="KW-0805">Transcription regulation</keyword>
<dbReference type="SUPFAM" id="SSF88946">
    <property type="entry name" value="Sigma2 domain of RNA polymerase sigma factors"/>
    <property type="match status" value="1"/>
</dbReference>
<evidence type="ECO:0000256" key="5">
    <source>
        <dbReference type="ARBA" id="ARBA00023163"/>
    </source>
</evidence>
<feature type="domain" description="RNA polymerase sigma-70 region 2" evidence="6">
    <location>
        <begin position="24"/>
        <end position="86"/>
    </location>
</feature>
<dbReference type="NCBIfam" id="TIGR02937">
    <property type="entry name" value="sigma70-ECF"/>
    <property type="match status" value="1"/>
</dbReference>
<dbReference type="EMBL" id="DWZJ01000069">
    <property type="protein sequence ID" value="HJB13654.1"/>
    <property type="molecule type" value="Genomic_DNA"/>
</dbReference>
<keyword evidence="3" id="KW-0731">Sigma factor</keyword>
<dbReference type="Gene3D" id="1.10.1740.10">
    <property type="match status" value="1"/>
</dbReference>
<accession>A0A9D2RRN2</accession>
<dbReference type="GO" id="GO:0016987">
    <property type="term" value="F:sigma factor activity"/>
    <property type="evidence" value="ECO:0007669"/>
    <property type="project" value="UniProtKB-KW"/>
</dbReference>
<keyword evidence="5" id="KW-0804">Transcription</keyword>
<dbReference type="Gene3D" id="1.10.10.10">
    <property type="entry name" value="Winged helix-like DNA-binding domain superfamily/Winged helix DNA-binding domain"/>
    <property type="match status" value="1"/>
</dbReference>
<dbReference type="Proteomes" id="UP000823824">
    <property type="component" value="Unassembled WGS sequence"/>
</dbReference>
<name>A0A9D2RRN2_9FIRM</name>
<dbReference type="Pfam" id="PF08281">
    <property type="entry name" value="Sigma70_r4_2"/>
    <property type="match status" value="1"/>
</dbReference>
<evidence type="ECO:0000256" key="4">
    <source>
        <dbReference type="ARBA" id="ARBA00023125"/>
    </source>
</evidence>
<evidence type="ECO:0000256" key="1">
    <source>
        <dbReference type="ARBA" id="ARBA00010641"/>
    </source>
</evidence>
<dbReference type="GO" id="GO:0006352">
    <property type="term" value="P:DNA-templated transcription initiation"/>
    <property type="evidence" value="ECO:0007669"/>
    <property type="project" value="InterPro"/>
</dbReference>
<gene>
    <name evidence="8" type="ORF">H9787_08070</name>
</gene>
<dbReference type="InterPro" id="IPR013325">
    <property type="entry name" value="RNA_pol_sigma_r2"/>
</dbReference>
<evidence type="ECO:0000256" key="2">
    <source>
        <dbReference type="ARBA" id="ARBA00023015"/>
    </source>
</evidence>
<sequence>MEDAEIIDLYWQRDQRAIDETHGKYGGFLTGIAWNILRCHGDAEECVNDTYLRTWNAIPPARPSAFRAWLGRIVRNLSLDRWKQSRTARRGGDGMEVLLGELSDCVPAPHGTEKALEDQEIASLISDFLRRQPQESRVFFLRRYWYGQSLSEIAEALGCGEGKVKSALFRTRKALRTYLEQEGVLL</sequence>
<protein>
    <submittedName>
        <fullName evidence="8">Sigma-70 family RNA polymerase sigma factor</fullName>
    </submittedName>
</protein>
<dbReference type="SUPFAM" id="SSF88659">
    <property type="entry name" value="Sigma3 and sigma4 domains of RNA polymerase sigma factors"/>
    <property type="match status" value="1"/>
</dbReference>
<comment type="caution">
    <text evidence="8">The sequence shown here is derived from an EMBL/GenBank/DDBJ whole genome shotgun (WGS) entry which is preliminary data.</text>
</comment>
<dbReference type="Pfam" id="PF04542">
    <property type="entry name" value="Sigma70_r2"/>
    <property type="match status" value="1"/>
</dbReference>
<evidence type="ECO:0000256" key="3">
    <source>
        <dbReference type="ARBA" id="ARBA00023082"/>
    </source>
</evidence>
<dbReference type="PANTHER" id="PTHR43133">
    <property type="entry name" value="RNA POLYMERASE ECF-TYPE SIGMA FACTO"/>
    <property type="match status" value="1"/>
</dbReference>
<feature type="domain" description="RNA polymerase sigma factor 70 region 4 type 2" evidence="7">
    <location>
        <begin position="133"/>
        <end position="175"/>
    </location>
</feature>
<dbReference type="PANTHER" id="PTHR43133:SF8">
    <property type="entry name" value="RNA POLYMERASE SIGMA FACTOR HI_1459-RELATED"/>
    <property type="match status" value="1"/>
</dbReference>
<keyword evidence="4" id="KW-0238">DNA-binding</keyword>
<dbReference type="GO" id="GO:0003677">
    <property type="term" value="F:DNA binding"/>
    <property type="evidence" value="ECO:0007669"/>
    <property type="project" value="UniProtKB-KW"/>
</dbReference>
<evidence type="ECO:0000259" key="6">
    <source>
        <dbReference type="Pfam" id="PF04542"/>
    </source>
</evidence>
<dbReference type="InterPro" id="IPR036388">
    <property type="entry name" value="WH-like_DNA-bd_sf"/>
</dbReference>
<reference evidence="8" key="2">
    <citation type="submission" date="2021-04" db="EMBL/GenBank/DDBJ databases">
        <authorList>
            <person name="Gilroy R."/>
        </authorList>
    </citation>
    <scope>NUCLEOTIDE SEQUENCE</scope>
    <source>
        <strain evidence="8">ChiBcec18-1249</strain>
    </source>
</reference>
<comment type="similarity">
    <text evidence="1">Belongs to the sigma-70 factor family. ECF subfamily.</text>
</comment>
<organism evidence="8 9">
    <name type="scientific">Candidatus Oscillibacter excrementigallinarum</name>
    <dbReference type="NCBI Taxonomy" id="2838716"/>
    <lineage>
        <taxon>Bacteria</taxon>
        <taxon>Bacillati</taxon>
        <taxon>Bacillota</taxon>
        <taxon>Clostridia</taxon>
        <taxon>Eubacteriales</taxon>
        <taxon>Oscillospiraceae</taxon>
        <taxon>Oscillibacter</taxon>
    </lineage>
</organism>
<dbReference type="InterPro" id="IPR014284">
    <property type="entry name" value="RNA_pol_sigma-70_dom"/>
</dbReference>
<dbReference type="InterPro" id="IPR013324">
    <property type="entry name" value="RNA_pol_sigma_r3/r4-like"/>
</dbReference>
<proteinExistence type="inferred from homology"/>
<dbReference type="AlphaFoldDB" id="A0A9D2RRN2"/>